<evidence type="ECO:0000313" key="2">
    <source>
        <dbReference type="EMBL" id="KAG8239732.1"/>
    </source>
</evidence>
<evidence type="ECO:0000256" key="1">
    <source>
        <dbReference type="SAM" id="MobiDB-lite"/>
    </source>
</evidence>
<reference evidence="2" key="2">
    <citation type="submission" date="2017-10" db="EMBL/GenBank/DDBJ databases">
        <title>Ladona fulva Genome sequencing and assembly.</title>
        <authorList>
            <person name="Murali S."/>
            <person name="Richards S."/>
            <person name="Bandaranaike D."/>
            <person name="Bellair M."/>
            <person name="Blankenburg K."/>
            <person name="Chao H."/>
            <person name="Dinh H."/>
            <person name="Doddapaneni H."/>
            <person name="Dugan-Rocha S."/>
            <person name="Elkadiri S."/>
            <person name="Gnanaolivu R."/>
            <person name="Hernandez B."/>
            <person name="Skinner E."/>
            <person name="Javaid M."/>
            <person name="Lee S."/>
            <person name="Li M."/>
            <person name="Ming W."/>
            <person name="Munidasa M."/>
            <person name="Muniz J."/>
            <person name="Nguyen L."/>
            <person name="Hughes D."/>
            <person name="Osuji N."/>
            <person name="Pu L.-L."/>
            <person name="Puazo M."/>
            <person name="Qu C."/>
            <person name="Quiroz J."/>
            <person name="Raj R."/>
            <person name="Weissenberger G."/>
            <person name="Xin Y."/>
            <person name="Zou X."/>
            <person name="Han Y."/>
            <person name="Worley K."/>
            <person name="Muzny D."/>
            <person name="Gibbs R."/>
        </authorList>
    </citation>
    <scope>NUCLEOTIDE SEQUENCE</scope>
    <source>
        <strain evidence="2">Sampled in the wild</strain>
    </source>
</reference>
<name>A0A8K0KR73_LADFU</name>
<dbReference type="EMBL" id="KZ309875">
    <property type="protein sequence ID" value="KAG8239732.1"/>
    <property type="molecule type" value="Genomic_DNA"/>
</dbReference>
<reference evidence="2" key="1">
    <citation type="submission" date="2013-04" db="EMBL/GenBank/DDBJ databases">
        <authorList>
            <person name="Qu J."/>
            <person name="Murali S.C."/>
            <person name="Bandaranaike D."/>
            <person name="Bellair M."/>
            <person name="Blankenburg K."/>
            <person name="Chao H."/>
            <person name="Dinh H."/>
            <person name="Doddapaneni H."/>
            <person name="Downs B."/>
            <person name="Dugan-Rocha S."/>
            <person name="Elkadiri S."/>
            <person name="Gnanaolivu R.D."/>
            <person name="Hernandez B."/>
            <person name="Javaid M."/>
            <person name="Jayaseelan J.C."/>
            <person name="Lee S."/>
            <person name="Li M."/>
            <person name="Ming W."/>
            <person name="Munidasa M."/>
            <person name="Muniz J."/>
            <person name="Nguyen L."/>
            <person name="Ongeri F."/>
            <person name="Osuji N."/>
            <person name="Pu L.-L."/>
            <person name="Puazo M."/>
            <person name="Qu C."/>
            <person name="Quiroz J."/>
            <person name="Raj R."/>
            <person name="Weissenberger G."/>
            <person name="Xin Y."/>
            <person name="Zou X."/>
            <person name="Han Y."/>
            <person name="Richards S."/>
            <person name="Worley K."/>
            <person name="Muzny D."/>
            <person name="Gibbs R."/>
        </authorList>
    </citation>
    <scope>NUCLEOTIDE SEQUENCE</scope>
    <source>
        <strain evidence="2">Sampled in the wild</strain>
    </source>
</reference>
<gene>
    <name evidence="2" type="ORF">J437_LFUL019388</name>
</gene>
<proteinExistence type="predicted"/>
<sequence>MSLPSEDSICDRSPTRLTTSSSSQHTTAGYFHPITYVQPSNATPPDSAINTPTEEDNMCEVGDDTNLFQLVHSKRKRVNTPPSVTPTPLTTHNRFDPISNALIEEPTKTSPKINIPSIKIKIPKDWLNVANNIKKTCTFPPACHMIGSDTTRRISLTKIHQSGDIQKNCDTSTMPQLSTIRTLKEFLQSTPKMRKVQRTTSYYSVQKDKRNYADMF</sequence>
<feature type="region of interest" description="Disordered" evidence="1">
    <location>
        <begin position="1"/>
        <end position="26"/>
    </location>
</feature>
<keyword evidence="3" id="KW-1185">Reference proteome</keyword>
<accession>A0A8K0KR73</accession>
<organism evidence="2 3">
    <name type="scientific">Ladona fulva</name>
    <name type="common">Scarce chaser dragonfly</name>
    <name type="synonym">Libellula fulva</name>
    <dbReference type="NCBI Taxonomy" id="123851"/>
    <lineage>
        <taxon>Eukaryota</taxon>
        <taxon>Metazoa</taxon>
        <taxon>Ecdysozoa</taxon>
        <taxon>Arthropoda</taxon>
        <taxon>Hexapoda</taxon>
        <taxon>Insecta</taxon>
        <taxon>Pterygota</taxon>
        <taxon>Palaeoptera</taxon>
        <taxon>Odonata</taxon>
        <taxon>Epiprocta</taxon>
        <taxon>Anisoptera</taxon>
        <taxon>Libelluloidea</taxon>
        <taxon>Libellulidae</taxon>
        <taxon>Ladona</taxon>
    </lineage>
</organism>
<evidence type="ECO:0000313" key="3">
    <source>
        <dbReference type="Proteomes" id="UP000792457"/>
    </source>
</evidence>
<dbReference type="AlphaFoldDB" id="A0A8K0KR73"/>
<comment type="caution">
    <text evidence="2">The sequence shown here is derived from an EMBL/GenBank/DDBJ whole genome shotgun (WGS) entry which is preliminary data.</text>
</comment>
<protein>
    <submittedName>
        <fullName evidence="2">Uncharacterized protein</fullName>
    </submittedName>
</protein>
<dbReference type="Proteomes" id="UP000792457">
    <property type="component" value="Unassembled WGS sequence"/>
</dbReference>